<proteinExistence type="predicted"/>
<keyword evidence="3 6" id="KW-0812">Transmembrane</keyword>
<evidence type="ECO:0000256" key="6">
    <source>
        <dbReference type="SAM" id="Phobius"/>
    </source>
</evidence>
<feature type="transmembrane region" description="Helical" evidence="6">
    <location>
        <begin position="451"/>
        <end position="483"/>
    </location>
</feature>
<dbReference type="PANTHER" id="PTHR23511:SF34">
    <property type="entry name" value="SYNAPTIC VESICLE GLYCOPROTEIN 2"/>
    <property type="match status" value="1"/>
</dbReference>
<evidence type="ECO:0000256" key="2">
    <source>
        <dbReference type="ARBA" id="ARBA00022448"/>
    </source>
</evidence>
<feature type="transmembrane region" description="Helical" evidence="6">
    <location>
        <begin position="20"/>
        <end position="46"/>
    </location>
</feature>
<name>A0ABD2A1Z5_VESSQ</name>
<keyword evidence="2" id="KW-0813">Transport</keyword>
<accession>A0ABD2A1Z5</accession>
<dbReference type="SUPFAM" id="SSF103473">
    <property type="entry name" value="MFS general substrate transporter"/>
    <property type="match status" value="1"/>
</dbReference>
<feature type="transmembrane region" description="Helical" evidence="6">
    <location>
        <begin position="184"/>
        <end position="205"/>
    </location>
</feature>
<sequence length="499" mass="56118">MNNGCEIALNRTGWGACHYFIVALCGVCTFVEAIASLVVFVVSRLIVCDLKLEKNDIIIFNATQSFGMAIGSFLFGSLADICGRKGIISFSMVLIFCSSITLSFAQTVFLINLFIFLLGLGLAGNYIVLRVYLIECLPIKRRETCLAVIDIAWVLGYLSALGVSWSLVPSIIQMLYKKFRPSSWRVLAGIGGAPSLIIACAVSLLPETPRFLLYQQRQEEAITVLRQMYAINNSKHIETYPQNVDLSTCIEQDEETDDTNSLFKMIYRYIMKTHERLHKLFRLPFRRITICSLALCFLQFPGFIWLALWDGHLLQELGKEIEENERGNDFTCNINFLEIAESLLLSCQQINHQRFIFLLCISFSYLLGEILLIIGIQVVRKKWILILSSFIGGIAIFCIIFLVQYAMHIIFSIVFLASYAINNTIVNILIAENYPTGLRGTVMGFMRILPYLAATMIKFVSISCVHSIIAAFIILISTAIVVIPIPDLTGVPIQERSVI</sequence>
<feature type="transmembrane region" description="Helical" evidence="6">
    <location>
        <begin position="145"/>
        <end position="172"/>
    </location>
</feature>
<dbReference type="GO" id="GO:0016020">
    <property type="term" value="C:membrane"/>
    <property type="evidence" value="ECO:0007669"/>
    <property type="project" value="UniProtKB-SubCell"/>
</dbReference>
<feature type="transmembrane region" description="Helical" evidence="6">
    <location>
        <begin position="288"/>
        <end position="308"/>
    </location>
</feature>
<comment type="caution">
    <text evidence="8">The sequence shown here is derived from an EMBL/GenBank/DDBJ whole genome shotgun (WGS) entry which is preliminary data.</text>
</comment>
<comment type="subcellular location">
    <subcellularLocation>
        <location evidence="1">Membrane</location>
        <topology evidence="1">Multi-pass membrane protein</topology>
    </subcellularLocation>
</comment>
<dbReference type="PANTHER" id="PTHR23511">
    <property type="entry name" value="SYNAPTIC VESICLE GLYCOPROTEIN 2"/>
    <property type="match status" value="1"/>
</dbReference>
<dbReference type="EMBL" id="JAUDFV010000156">
    <property type="protein sequence ID" value="KAL2714492.1"/>
    <property type="molecule type" value="Genomic_DNA"/>
</dbReference>
<evidence type="ECO:0000313" key="8">
    <source>
        <dbReference type="EMBL" id="KAL2714492.1"/>
    </source>
</evidence>
<dbReference type="InterPro" id="IPR022324">
    <property type="entry name" value="Bacilysin_exporter_BacE_put"/>
</dbReference>
<keyword evidence="4 6" id="KW-1133">Transmembrane helix</keyword>
<feature type="transmembrane region" description="Helical" evidence="6">
    <location>
        <begin position="58"/>
        <end position="79"/>
    </location>
</feature>
<evidence type="ECO:0000259" key="7">
    <source>
        <dbReference type="PROSITE" id="PS50850"/>
    </source>
</evidence>
<dbReference type="Gene3D" id="1.20.1250.20">
    <property type="entry name" value="MFS general substrate transporter like domains"/>
    <property type="match status" value="1"/>
</dbReference>
<feature type="transmembrane region" description="Helical" evidence="6">
    <location>
        <begin position="409"/>
        <end position="430"/>
    </location>
</feature>
<keyword evidence="5 6" id="KW-0472">Membrane</keyword>
<dbReference type="Pfam" id="PF07690">
    <property type="entry name" value="MFS_1"/>
    <property type="match status" value="1"/>
</dbReference>
<evidence type="ECO:0000256" key="4">
    <source>
        <dbReference type="ARBA" id="ARBA00022989"/>
    </source>
</evidence>
<organism evidence="8 9">
    <name type="scientific">Vespula squamosa</name>
    <name type="common">Southern yellow jacket</name>
    <name type="synonym">Wasp</name>
    <dbReference type="NCBI Taxonomy" id="30214"/>
    <lineage>
        <taxon>Eukaryota</taxon>
        <taxon>Metazoa</taxon>
        <taxon>Ecdysozoa</taxon>
        <taxon>Arthropoda</taxon>
        <taxon>Hexapoda</taxon>
        <taxon>Insecta</taxon>
        <taxon>Pterygota</taxon>
        <taxon>Neoptera</taxon>
        <taxon>Endopterygota</taxon>
        <taxon>Hymenoptera</taxon>
        <taxon>Apocrita</taxon>
        <taxon>Aculeata</taxon>
        <taxon>Vespoidea</taxon>
        <taxon>Vespidae</taxon>
        <taxon>Vespinae</taxon>
        <taxon>Vespula</taxon>
    </lineage>
</organism>
<dbReference type="AlphaFoldDB" id="A0ABD2A1Z5"/>
<feature type="transmembrane region" description="Helical" evidence="6">
    <location>
        <begin position="355"/>
        <end position="376"/>
    </location>
</feature>
<evidence type="ECO:0000256" key="3">
    <source>
        <dbReference type="ARBA" id="ARBA00022692"/>
    </source>
</evidence>
<gene>
    <name evidence="8" type="ORF">V1478_015677</name>
</gene>
<evidence type="ECO:0000256" key="1">
    <source>
        <dbReference type="ARBA" id="ARBA00004141"/>
    </source>
</evidence>
<reference evidence="8 9" key="1">
    <citation type="journal article" date="2024" name="Ann. Entomol. Soc. Am.">
        <title>Genomic analyses of the southern and eastern yellowjacket wasps (Hymenoptera: Vespidae) reveal evolutionary signatures of social life.</title>
        <authorList>
            <person name="Catto M.A."/>
            <person name="Caine P.B."/>
            <person name="Orr S.E."/>
            <person name="Hunt B.G."/>
            <person name="Goodisman M.A.D."/>
        </authorList>
    </citation>
    <scope>NUCLEOTIDE SEQUENCE [LARGE SCALE GENOMIC DNA]</scope>
    <source>
        <strain evidence="8">233</strain>
        <tissue evidence="8">Head and thorax</tissue>
    </source>
</reference>
<dbReference type="Proteomes" id="UP001607302">
    <property type="component" value="Unassembled WGS sequence"/>
</dbReference>
<dbReference type="InterPro" id="IPR011701">
    <property type="entry name" value="MFS"/>
</dbReference>
<protein>
    <submittedName>
        <fullName evidence="8">Organic cation/carnitine transporter 7</fullName>
    </submittedName>
</protein>
<dbReference type="PRINTS" id="PR01988">
    <property type="entry name" value="EXPORTERBACE"/>
</dbReference>
<evidence type="ECO:0000256" key="5">
    <source>
        <dbReference type="ARBA" id="ARBA00023136"/>
    </source>
</evidence>
<dbReference type="PROSITE" id="PS50850">
    <property type="entry name" value="MFS"/>
    <property type="match status" value="1"/>
</dbReference>
<dbReference type="InterPro" id="IPR036259">
    <property type="entry name" value="MFS_trans_sf"/>
</dbReference>
<evidence type="ECO:0000313" key="9">
    <source>
        <dbReference type="Proteomes" id="UP001607302"/>
    </source>
</evidence>
<feature type="domain" description="Major facilitator superfamily (MFS) profile" evidence="7">
    <location>
        <begin position="21"/>
        <end position="489"/>
    </location>
</feature>
<feature type="transmembrane region" description="Helical" evidence="6">
    <location>
        <begin position="111"/>
        <end position="133"/>
    </location>
</feature>
<feature type="transmembrane region" description="Helical" evidence="6">
    <location>
        <begin position="383"/>
        <end position="403"/>
    </location>
</feature>
<dbReference type="InterPro" id="IPR020846">
    <property type="entry name" value="MFS_dom"/>
</dbReference>
<keyword evidence="9" id="KW-1185">Reference proteome</keyword>
<feature type="transmembrane region" description="Helical" evidence="6">
    <location>
        <begin position="86"/>
        <end position="105"/>
    </location>
</feature>